<comment type="catalytic activity">
    <reaction evidence="1">
        <text>[protein]-peptidylproline (omega=180) = [protein]-peptidylproline (omega=0)</text>
        <dbReference type="Rhea" id="RHEA:16237"/>
        <dbReference type="Rhea" id="RHEA-COMP:10747"/>
        <dbReference type="Rhea" id="RHEA-COMP:10748"/>
        <dbReference type="ChEBI" id="CHEBI:83833"/>
        <dbReference type="ChEBI" id="CHEBI:83834"/>
        <dbReference type="EC" id="5.2.1.8"/>
    </reaction>
</comment>
<evidence type="ECO:0000256" key="8">
    <source>
        <dbReference type="SAM" id="Phobius"/>
    </source>
</evidence>
<dbReference type="InterPro" id="IPR046357">
    <property type="entry name" value="PPIase_dom_sf"/>
</dbReference>
<evidence type="ECO:0000259" key="9">
    <source>
        <dbReference type="PROSITE" id="PS50198"/>
    </source>
</evidence>
<evidence type="ECO:0000256" key="1">
    <source>
        <dbReference type="ARBA" id="ARBA00000971"/>
    </source>
</evidence>
<keyword evidence="5 6" id="KW-0413">Isomerase</keyword>
<dbReference type="Proteomes" id="UP000321827">
    <property type="component" value="Unassembled WGS sequence"/>
</dbReference>
<evidence type="ECO:0000256" key="4">
    <source>
        <dbReference type="ARBA" id="ARBA00023110"/>
    </source>
</evidence>
<evidence type="ECO:0000256" key="7">
    <source>
        <dbReference type="SAM" id="MobiDB-lite"/>
    </source>
</evidence>
<feature type="compositionally biased region" description="Low complexity" evidence="7">
    <location>
        <begin position="611"/>
        <end position="621"/>
    </location>
</feature>
<evidence type="ECO:0000313" key="10">
    <source>
        <dbReference type="EMBL" id="GEM89150.1"/>
    </source>
</evidence>
<evidence type="ECO:0000256" key="2">
    <source>
        <dbReference type="ARBA" id="ARBA00013194"/>
    </source>
</evidence>
<dbReference type="GO" id="GO:0003755">
    <property type="term" value="F:peptidyl-prolyl cis-trans isomerase activity"/>
    <property type="evidence" value="ECO:0007669"/>
    <property type="project" value="UniProtKB-KW"/>
</dbReference>
<dbReference type="EC" id="5.2.1.8" evidence="2"/>
<evidence type="ECO:0000256" key="6">
    <source>
        <dbReference type="PROSITE-ProRule" id="PRU00278"/>
    </source>
</evidence>
<evidence type="ECO:0000313" key="11">
    <source>
        <dbReference type="Proteomes" id="UP000321827"/>
    </source>
</evidence>
<protein>
    <recommendedName>
        <fullName evidence="2">peptidylprolyl isomerase</fullName>
        <ecNumber evidence="2">5.2.1.8</ecNumber>
    </recommendedName>
</protein>
<dbReference type="SUPFAM" id="SSF109998">
    <property type="entry name" value="Triger factor/SurA peptide-binding domain-like"/>
    <property type="match status" value="2"/>
</dbReference>
<name>A0A511RHN1_9DEIN</name>
<dbReference type="PROSITE" id="PS50198">
    <property type="entry name" value="PPIC_PPIASE_2"/>
    <property type="match status" value="1"/>
</dbReference>
<dbReference type="InterPro" id="IPR027304">
    <property type="entry name" value="Trigger_fact/SurA_dom_sf"/>
</dbReference>
<feature type="region of interest" description="Disordered" evidence="7">
    <location>
        <begin position="587"/>
        <end position="621"/>
    </location>
</feature>
<proteinExistence type="predicted"/>
<feature type="transmembrane region" description="Helical" evidence="8">
    <location>
        <begin position="7"/>
        <end position="27"/>
    </location>
</feature>
<keyword evidence="3" id="KW-0732">Signal</keyword>
<dbReference type="EMBL" id="BJXN01000003">
    <property type="protein sequence ID" value="GEM89150.1"/>
    <property type="molecule type" value="Genomic_DNA"/>
</dbReference>
<dbReference type="RefSeq" id="WP_147145659.1">
    <property type="nucleotide sequence ID" value="NZ_BJXN01000003.1"/>
</dbReference>
<dbReference type="Pfam" id="PF13624">
    <property type="entry name" value="SurA_N_3"/>
    <property type="match status" value="1"/>
</dbReference>
<feature type="domain" description="PpiC" evidence="9">
    <location>
        <begin position="178"/>
        <end position="275"/>
    </location>
</feature>
<dbReference type="InterPro" id="IPR000297">
    <property type="entry name" value="PPIase_PpiC"/>
</dbReference>
<dbReference type="Gene3D" id="1.10.4030.10">
    <property type="entry name" value="Porin chaperone SurA, peptide-binding domain"/>
    <property type="match status" value="1"/>
</dbReference>
<dbReference type="OrthoDB" id="14196at2"/>
<feature type="compositionally biased region" description="Low complexity" evidence="7">
    <location>
        <begin position="594"/>
        <end position="604"/>
    </location>
</feature>
<sequence>MKISKRAITIIFGILAAAFAIGTIFLFTPQGNPQQEGRPILYVNGQPINELELMRKAQTNPLFTLNPTGVLRPLIDTYFLEQVITLEALRQDAARIRVSSSEVKQQVDQLRERLGVTDREGYDRFLQSIGYTDSQLRDEIRTQLRIQKRIDELRKKVKLSDKEARFYYELHKGEYAAEDRVKARQIVLDDQATADQVYKQLIGGADFAELARQYSKVGAEQGGAVGAEPGSSEPGPVTRLVFPTPVADAVFQLKSGGMTEVIETGGRYYIVKVEEFLPGGDVPYDQVADRVKSDALQVKQNGAVENYIREVRDRAVVKFTEEQIPYEYKNPDVAKVGDKTIKLADVIQVVFSDQQVPQLIQQGLGELAVSFFFPAATDQLITEELLLQQAEASGEPFIGTRAQKAQDVQLWKTKDVTVTPEEVRAYYEENPARFSIPASATVKTVSFKDKETADKFREKLIAGDPLEELAKGLGGQVSDLGTVNPGSGLPPVVEQLVFATDADYDQAGGWGVSEVVELPGQDNQKTYMVVLVKDKKAEVKKPFEAVKAEAEQLALAAKRAKLAAEWIDQLKQEAGVENRIVDVLGSLAPKTEEPATQQAPDQAAPEPPAPAETQPAGEGAN</sequence>
<keyword evidence="8" id="KW-1133">Transmembrane helix</keyword>
<dbReference type="Pfam" id="PF13145">
    <property type="entry name" value="Rotamase_2"/>
    <property type="match status" value="2"/>
</dbReference>
<comment type="caution">
    <text evidence="10">The sequence shown here is derived from an EMBL/GenBank/DDBJ whole genome shotgun (WGS) entry which is preliminary data.</text>
</comment>
<evidence type="ECO:0000256" key="3">
    <source>
        <dbReference type="ARBA" id="ARBA00022729"/>
    </source>
</evidence>
<dbReference type="AlphaFoldDB" id="A0A511RHN1"/>
<dbReference type="Gene3D" id="3.10.50.40">
    <property type="match status" value="1"/>
</dbReference>
<keyword evidence="4 6" id="KW-0697">Rotamase</keyword>
<dbReference type="PANTHER" id="PTHR47245">
    <property type="entry name" value="PEPTIDYLPROLYL ISOMERASE"/>
    <property type="match status" value="1"/>
</dbReference>
<gene>
    <name evidence="10" type="ORF">ODE01S_05840</name>
</gene>
<dbReference type="SUPFAM" id="SSF54534">
    <property type="entry name" value="FKBP-like"/>
    <property type="match status" value="1"/>
</dbReference>
<evidence type="ECO:0000256" key="5">
    <source>
        <dbReference type="ARBA" id="ARBA00023235"/>
    </source>
</evidence>
<dbReference type="InterPro" id="IPR050245">
    <property type="entry name" value="PrsA_foldase"/>
</dbReference>
<keyword evidence="8" id="KW-0812">Transmembrane</keyword>
<dbReference type="PANTHER" id="PTHR47245:SF1">
    <property type="entry name" value="FOLDASE PROTEIN PRSA"/>
    <property type="match status" value="1"/>
</dbReference>
<keyword evidence="8" id="KW-0472">Membrane</keyword>
<reference evidence="10 11" key="1">
    <citation type="submission" date="2019-07" db="EMBL/GenBank/DDBJ databases">
        <title>Whole genome shotgun sequence of Oceanithermus desulfurans NBRC 100063.</title>
        <authorList>
            <person name="Hosoyama A."/>
            <person name="Uohara A."/>
            <person name="Ohji S."/>
            <person name="Ichikawa N."/>
        </authorList>
    </citation>
    <scope>NUCLEOTIDE SEQUENCE [LARGE SCALE GENOMIC DNA]</scope>
    <source>
        <strain evidence="10 11">NBRC 100063</strain>
    </source>
</reference>
<accession>A0A511RHN1</accession>
<organism evidence="10 11">
    <name type="scientific">Oceanithermus desulfurans NBRC 100063</name>
    <dbReference type="NCBI Taxonomy" id="1227550"/>
    <lineage>
        <taxon>Bacteria</taxon>
        <taxon>Thermotogati</taxon>
        <taxon>Deinococcota</taxon>
        <taxon>Deinococci</taxon>
        <taxon>Thermales</taxon>
        <taxon>Thermaceae</taxon>
        <taxon>Oceanithermus</taxon>
    </lineage>
</organism>